<dbReference type="InterPro" id="IPR036322">
    <property type="entry name" value="WD40_repeat_dom_sf"/>
</dbReference>
<keyword evidence="2" id="KW-0677">Repeat</keyword>
<feature type="repeat" description="WD" evidence="3">
    <location>
        <begin position="262"/>
        <end position="303"/>
    </location>
</feature>
<dbReference type="GO" id="GO:0005656">
    <property type="term" value="C:nuclear pre-replicative complex"/>
    <property type="evidence" value="ECO:0007669"/>
    <property type="project" value="TreeGrafter"/>
</dbReference>
<dbReference type="PANTHER" id="PTHR18763">
    <property type="entry name" value="WD-REPEAT PROTEIN 18"/>
    <property type="match status" value="1"/>
</dbReference>
<gene>
    <name evidence="4" type="ORF">KQX54_006674</name>
</gene>
<comment type="caution">
    <text evidence="4">The sequence shown here is derived from an EMBL/GenBank/DDBJ whole genome shotgun (WGS) entry which is preliminary data.</text>
</comment>
<dbReference type="InterPro" id="IPR015943">
    <property type="entry name" value="WD40/YVTN_repeat-like_dom_sf"/>
</dbReference>
<evidence type="ECO:0000256" key="3">
    <source>
        <dbReference type="PROSITE-ProRule" id="PRU00221"/>
    </source>
</evidence>
<feature type="repeat" description="WD" evidence="3">
    <location>
        <begin position="117"/>
        <end position="152"/>
    </location>
</feature>
<dbReference type="PROSITE" id="PS00678">
    <property type="entry name" value="WD_REPEATS_1"/>
    <property type="match status" value="1"/>
</dbReference>
<dbReference type="EMBL" id="JAHXZJ010001864">
    <property type="protein sequence ID" value="KAH0549171.1"/>
    <property type="molecule type" value="Genomic_DNA"/>
</dbReference>
<dbReference type="GO" id="GO:0120330">
    <property type="term" value="C:rixosome complex"/>
    <property type="evidence" value="ECO:0007669"/>
    <property type="project" value="TreeGrafter"/>
</dbReference>
<organism evidence="4 5">
    <name type="scientific">Cotesia glomerata</name>
    <name type="common">Lepidopteran parasitic wasp</name>
    <name type="synonym">Apanteles glomeratus</name>
    <dbReference type="NCBI Taxonomy" id="32391"/>
    <lineage>
        <taxon>Eukaryota</taxon>
        <taxon>Metazoa</taxon>
        <taxon>Ecdysozoa</taxon>
        <taxon>Arthropoda</taxon>
        <taxon>Hexapoda</taxon>
        <taxon>Insecta</taxon>
        <taxon>Pterygota</taxon>
        <taxon>Neoptera</taxon>
        <taxon>Endopterygota</taxon>
        <taxon>Hymenoptera</taxon>
        <taxon>Apocrita</taxon>
        <taxon>Ichneumonoidea</taxon>
        <taxon>Braconidae</taxon>
        <taxon>Microgastrinae</taxon>
        <taxon>Cotesia</taxon>
    </lineage>
</organism>
<name>A0AAV7ID93_COTGL</name>
<evidence type="ECO:0000313" key="4">
    <source>
        <dbReference type="EMBL" id="KAH0549171.1"/>
    </source>
</evidence>
<evidence type="ECO:0008006" key="6">
    <source>
        <dbReference type="Google" id="ProtNLM"/>
    </source>
</evidence>
<dbReference type="GO" id="GO:0006261">
    <property type="term" value="P:DNA-templated DNA replication"/>
    <property type="evidence" value="ECO:0007669"/>
    <property type="project" value="TreeGrafter"/>
</dbReference>
<dbReference type="InterPro" id="IPR019775">
    <property type="entry name" value="WD40_repeat_CS"/>
</dbReference>
<dbReference type="InterPro" id="IPR045227">
    <property type="entry name" value="WDR18/Ipi3/RID3"/>
</dbReference>
<dbReference type="PROSITE" id="PS50294">
    <property type="entry name" value="WD_REPEATS_REGION"/>
    <property type="match status" value="2"/>
</dbReference>
<sequence length="418" mass="46135">MTKEVLVTSDNSGDVWSASVWDPSTGSLLMTYRNPSVIKHHCVDILGESYMLAADVEKSRLYFWALNSQIPISSLSSSTPGKVSALACAPNGHYVIAATNENIHVWQTSTGKLLRTFSSHYQAVTCLTFSSDSSRFCSGGEDSLVFLWGLTSVMDDKKHATHIHKFTHHTGPVKDLYLGNFGQRARLVTVSLDRTARIYDTCVGTLLLTLIFDAPLTSVCMNVIECNLFVGCVDGNIRQFEMRNPPRNLEYHVSEQKNGIVFKGHTGSVTKLSVSANCITLVSASADGNVNLWDIPSQQITRTFTLKGPVVTAMLTPAYPNFHVDKLKPRILVRSFQNTTGSHKGDSVLEILTEFSGSELLNPECYLKSNKSVDRDDDAKTKLMESISENKRLIKINADLYNNLVKNLMSPKTNGLSN</sequence>
<dbReference type="PANTHER" id="PTHR18763:SF0">
    <property type="entry name" value="WD REPEAT-CONTAINING PROTEIN 18"/>
    <property type="match status" value="1"/>
</dbReference>
<dbReference type="InterPro" id="IPR001680">
    <property type="entry name" value="WD40_rpt"/>
</dbReference>
<dbReference type="Proteomes" id="UP000826195">
    <property type="component" value="Unassembled WGS sequence"/>
</dbReference>
<accession>A0AAV7ID93</accession>
<dbReference type="AlphaFoldDB" id="A0AAV7ID93"/>
<dbReference type="PROSITE" id="PS50082">
    <property type="entry name" value="WD_REPEATS_2"/>
    <property type="match status" value="2"/>
</dbReference>
<dbReference type="Pfam" id="PF00400">
    <property type="entry name" value="WD40"/>
    <property type="match status" value="4"/>
</dbReference>
<dbReference type="SUPFAM" id="SSF50978">
    <property type="entry name" value="WD40 repeat-like"/>
    <property type="match status" value="1"/>
</dbReference>
<proteinExistence type="predicted"/>
<dbReference type="Gene3D" id="2.130.10.10">
    <property type="entry name" value="YVTN repeat-like/Quinoprotein amine dehydrogenase"/>
    <property type="match status" value="2"/>
</dbReference>
<protein>
    <recommendedName>
        <fullName evidence="6">WD repeat-containing protein 18</fullName>
    </recommendedName>
</protein>
<reference evidence="4 5" key="1">
    <citation type="journal article" date="2021" name="J. Hered.">
        <title>A chromosome-level genome assembly of the parasitoid wasp, Cotesia glomerata (Hymenoptera: Braconidae).</title>
        <authorList>
            <person name="Pinto B.J."/>
            <person name="Weis J.J."/>
            <person name="Gamble T."/>
            <person name="Ode P.J."/>
            <person name="Paul R."/>
            <person name="Zaspel J.M."/>
        </authorList>
    </citation>
    <scope>NUCLEOTIDE SEQUENCE [LARGE SCALE GENOMIC DNA]</scope>
    <source>
        <strain evidence="4">CgM1</strain>
    </source>
</reference>
<keyword evidence="5" id="KW-1185">Reference proteome</keyword>
<evidence type="ECO:0000313" key="5">
    <source>
        <dbReference type="Proteomes" id="UP000826195"/>
    </source>
</evidence>
<dbReference type="GO" id="GO:0006364">
    <property type="term" value="P:rRNA processing"/>
    <property type="evidence" value="ECO:0007669"/>
    <property type="project" value="TreeGrafter"/>
</dbReference>
<evidence type="ECO:0000256" key="1">
    <source>
        <dbReference type="ARBA" id="ARBA00022574"/>
    </source>
</evidence>
<evidence type="ECO:0000256" key="2">
    <source>
        <dbReference type="ARBA" id="ARBA00022737"/>
    </source>
</evidence>
<keyword evidence="1 3" id="KW-0853">WD repeat</keyword>
<dbReference type="SMART" id="SM00320">
    <property type="entry name" value="WD40"/>
    <property type="match status" value="5"/>
</dbReference>